<feature type="region of interest" description="Disordered" evidence="1">
    <location>
        <begin position="141"/>
        <end position="175"/>
    </location>
</feature>
<comment type="caution">
    <text evidence="2">The sequence shown here is derived from an EMBL/GenBank/DDBJ whole genome shotgun (WGS) entry which is preliminary data.</text>
</comment>
<dbReference type="AlphaFoldDB" id="A0A5J5F6E0"/>
<gene>
    <name evidence="2" type="ORF">FN846DRAFT_359163</name>
</gene>
<organism evidence="2 3">
    <name type="scientific">Sphaerosporella brunnea</name>
    <dbReference type="NCBI Taxonomy" id="1250544"/>
    <lineage>
        <taxon>Eukaryota</taxon>
        <taxon>Fungi</taxon>
        <taxon>Dikarya</taxon>
        <taxon>Ascomycota</taxon>
        <taxon>Pezizomycotina</taxon>
        <taxon>Pezizomycetes</taxon>
        <taxon>Pezizales</taxon>
        <taxon>Pyronemataceae</taxon>
        <taxon>Sphaerosporella</taxon>
    </lineage>
</organism>
<keyword evidence="3" id="KW-1185">Reference proteome</keyword>
<evidence type="ECO:0000313" key="2">
    <source>
        <dbReference type="EMBL" id="KAA8912000.1"/>
    </source>
</evidence>
<dbReference type="Proteomes" id="UP000326924">
    <property type="component" value="Unassembled WGS sequence"/>
</dbReference>
<dbReference type="InParanoid" id="A0A5J5F6E0"/>
<feature type="compositionally biased region" description="Basic and acidic residues" evidence="1">
    <location>
        <begin position="141"/>
        <end position="150"/>
    </location>
</feature>
<dbReference type="EMBL" id="VXIS01000029">
    <property type="protein sequence ID" value="KAA8912000.1"/>
    <property type="molecule type" value="Genomic_DNA"/>
</dbReference>
<feature type="compositionally biased region" description="Basic and acidic residues" evidence="1">
    <location>
        <begin position="157"/>
        <end position="173"/>
    </location>
</feature>
<evidence type="ECO:0000256" key="1">
    <source>
        <dbReference type="SAM" id="MobiDB-lite"/>
    </source>
</evidence>
<protein>
    <submittedName>
        <fullName evidence="2">Uncharacterized protein</fullName>
    </submittedName>
</protein>
<proteinExistence type="predicted"/>
<sequence>MCRIEDYGGVYYSLTSEHSVHTLCQDAYSNNMIRKREVPLEESVGKGTITLDLGGQKIVQSRQGTATSNIKHYFKKFRCSILQPLGLGCCHQGRQGADDIKPSSAHSDSRFVRSLLVMPKQSGVKIASSHNENILGGRRFRTDHSDERSFLGKQTRGKSEEAMRQGRGREPPECPRVGGGGSLRCHVENGAAVVRIARVALFSRVQTRCTMGDRRQG</sequence>
<name>A0A5J5F6E0_9PEZI</name>
<evidence type="ECO:0000313" key="3">
    <source>
        <dbReference type="Proteomes" id="UP000326924"/>
    </source>
</evidence>
<reference evidence="2 3" key="1">
    <citation type="submission" date="2019-09" db="EMBL/GenBank/DDBJ databases">
        <title>Draft genome of the ectomycorrhizal ascomycete Sphaerosporella brunnea.</title>
        <authorList>
            <consortium name="DOE Joint Genome Institute"/>
            <person name="Benucci G.M."/>
            <person name="Marozzi G."/>
            <person name="Antonielli L."/>
            <person name="Sanchez S."/>
            <person name="Marco P."/>
            <person name="Wang X."/>
            <person name="Falini L.B."/>
            <person name="Barry K."/>
            <person name="Haridas S."/>
            <person name="Lipzen A."/>
            <person name="Labutti K."/>
            <person name="Grigoriev I.V."/>
            <person name="Murat C."/>
            <person name="Martin F."/>
            <person name="Albertini E."/>
            <person name="Donnini D."/>
            <person name="Bonito G."/>
        </authorList>
    </citation>
    <scope>NUCLEOTIDE SEQUENCE [LARGE SCALE GENOMIC DNA]</scope>
    <source>
        <strain evidence="2 3">Sb_GMNB300</strain>
    </source>
</reference>
<accession>A0A5J5F6E0</accession>